<dbReference type="InterPro" id="IPR001020">
    <property type="entry name" value="PTS_HPr_His_P_site"/>
</dbReference>
<dbReference type="Gene3D" id="3.30.1340.10">
    <property type="entry name" value="HPr-like"/>
    <property type="match status" value="1"/>
</dbReference>
<evidence type="ECO:0000256" key="3">
    <source>
        <dbReference type="ARBA" id="ARBA00020422"/>
    </source>
</evidence>
<sequence>MIEYPVIVTAPSGLHTRPSAQLCNLAKTYSGTIEIVRGDKSANLKSMFKIMSMGIKNGMEVTIRVEGENEEKMAQSVVDLIRSIKE</sequence>
<dbReference type="SUPFAM" id="SSF55594">
    <property type="entry name" value="HPr-like"/>
    <property type="match status" value="1"/>
</dbReference>
<reference evidence="10 13" key="3">
    <citation type="journal article" date="2017" name="Nat. Microbiol.">
        <title>Natural product diversity associated with the nematode symbionts Photorhabdus and Xenorhabdus.</title>
        <authorList>
            <person name="Tobias N.J."/>
            <person name="Wolff H."/>
            <person name="Djahanschiri B."/>
            <person name="Grundmann F."/>
            <person name="Kronenwerth M."/>
            <person name="Shi Y.M."/>
            <person name="Simonyi S."/>
            <person name="Grun P."/>
            <person name="Shapiro-Ilan D."/>
            <person name="Pidot S.J."/>
            <person name="Stinear T.P."/>
            <person name="Ebersberger I."/>
            <person name="Bode H.B."/>
        </authorList>
    </citation>
    <scope>NUCLEOTIDE SEQUENCE [LARGE SCALE GENOMIC DNA]</scope>
    <source>
        <strain evidence="10 13">DSM 16336</strain>
    </source>
</reference>
<dbReference type="InterPro" id="IPR002114">
    <property type="entry name" value="PTS_HPr_Ser_P_site"/>
</dbReference>
<dbReference type="PANTHER" id="PTHR33705:SF1">
    <property type="entry name" value="PHOSPHOCARRIER PROTEIN HPR"/>
    <property type="match status" value="1"/>
</dbReference>
<comment type="function">
    <text evidence="1">General (non sugar-specific) component of the phosphoenolpyruvate-dependent sugar phosphotransferase system (sugar PTS). This major carbohydrate active-transport system catalyzes the phosphorylation of incoming sugar substrates concomitantly with their translocation across the cell membrane. The phosphoryl group from phosphoenolpyruvate (PEP) is transferred to the phosphoryl carrier protein HPr by enzyme I. Phospho-HPr then transfers it to the PTS EIIA domain.</text>
</comment>
<evidence type="ECO:0000313" key="12">
    <source>
        <dbReference type="Proteomes" id="UP000196435"/>
    </source>
</evidence>
<evidence type="ECO:0000259" key="9">
    <source>
        <dbReference type="PROSITE" id="PS51350"/>
    </source>
</evidence>
<dbReference type="RefSeq" id="WP_086954225.1">
    <property type="nucleotide sequence ID" value="NZ_CAWNQC010000002.1"/>
</dbReference>
<proteinExistence type="predicted"/>
<dbReference type="InterPro" id="IPR035895">
    <property type="entry name" value="HPr-like_sf"/>
</dbReference>
<evidence type="ECO:0000256" key="7">
    <source>
        <dbReference type="ARBA" id="ARBA00022683"/>
    </source>
</evidence>
<dbReference type="InterPro" id="IPR050399">
    <property type="entry name" value="HPr"/>
</dbReference>
<dbReference type="OrthoDB" id="9809047at2"/>
<dbReference type="PROSITE" id="PS51350">
    <property type="entry name" value="PTS_HPR_DOM"/>
    <property type="match status" value="1"/>
</dbReference>
<comment type="subcellular location">
    <subcellularLocation>
        <location evidence="2">Cytoplasm</location>
    </subcellularLocation>
</comment>
<keyword evidence="4" id="KW-0813">Transport</keyword>
<evidence type="ECO:0000256" key="2">
    <source>
        <dbReference type="ARBA" id="ARBA00004496"/>
    </source>
</evidence>
<dbReference type="NCBIfam" id="TIGR01003">
    <property type="entry name" value="PTS_HPr_family"/>
    <property type="match status" value="1"/>
</dbReference>
<dbReference type="AlphaFoldDB" id="A0A1N6N1D1"/>
<dbReference type="PRINTS" id="PR00107">
    <property type="entry name" value="PHOSPHOCPHPR"/>
</dbReference>
<keyword evidence="6 10" id="KW-0762">Sugar transport</keyword>
<evidence type="ECO:0000256" key="6">
    <source>
        <dbReference type="ARBA" id="ARBA00022597"/>
    </source>
</evidence>
<accession>A0A1N6N1D1</accession>
<dbReference type="Proteomes" id="UP000224871">
    <property type="component" value="Unassembled WGS sequence"/>
</dbReference>
<dbReference type="GO" id="GO:0005737">
    <property type="term" value="C:cytoplasm"/>
    <property type="evidence" value="ECO:0007669"/>
    <property type="project" value="UniProtKB-SubCell"/>
</dbReference>
<protein>
    <recommendedName>
        <fullName evidence="3">Phosphocarrier protein HPr</fullName>
    </recommendedName>
    <alternativeName>
        <fullName evidence="8">Histidine-containing protein</fullName>
    </alternativeName>
</protein>
<evidence type="ECO:0000256" key="4">
    <source>
        <dbReference type="ARBA" id="ARBA00022448"/>
    </source>
</evidence>
<dbReference type="PANTHER" id="PTHR33705">
    <property type="entry name" value="PHOSPHOCARRIER PROTEIN HPR"/>
    <property type="match status" value="1"/>
</dbReference>
<dbReference type="PROSITE" id="PS00369">
    <property type="entry name" value="PTS_HPR_HIS"/>
    <property type="match status" value="1"/>
</dbReference>
<keyword evidence="5" id="KW-0963">Cytoplasm</keyword>
<gene>
    <name evidence="10" type="ORF">Xinn_01280</name>
    <name evidence="11" type="ORF">XIS1_890071</name>
</gene>
<feature type="domain" description="HPr" evidence="9">
    <location>
        <begin position="1"/>
        <end position="86"/>
    </location>
</feature>
<dbReference type="Proteomes" id="UP000196435">
    <property type="component" value="Unassembled WGS sequence"/>
</dbReference>
<dbReference type="EMBL" id="FTLG01000235">
    <property type="protein sequence ID" value="SIP74923.1"/>
    <property type="molecule type" value="Genomic_DNA"/>
</dbReference>
<keyword evidence="7" id="KW-0598">Phosphotransferase system</keyword>
<dbReference type="PROSITE" id="PS00589">
    <property type="entry name" value="PTS_HPR_SER"/>
    <property type="match status" value="1"/>
</dbReference>
<keyword evidence="13" id="KW-1185">Reference proteome</keyword>
<evidence type="ECO:0000256" key="1">
    <source>
        <dbReference type="ARBA" id="ARBA00003681"/>
    </source>
</evidence>
<dbReference type="EMBL" id="NIBU01000010">
    <property type="protein sequence ID" value="PHM37009.1"/>
    <property type="molecule type" value="Genomic_DNA"/>
</dbReference>
<evidence type="ECO:0000313" key="10">
    <source>
        <dbReference type="EMBL" id="PHM37009.1"/>
    </source>
</evidence>
<evidence type="ECO:0000256" key="5">
    <source>
        <dbReference type="ARBA" id="ARBA00022490"/>
    </source>
</evidence>
<dbReference type="GO" id="GO:0009401">
    <property type="term" value="P:phosphoenolpyruvate-dependent sugar phosphotransferase system"/>
    <property type="evidence" value="ECO:0007669"/>
    <property type="project" value="UniProtKB-KW"/>
</dbReference>
<reference evidence="11" key="1">
    <citation type="submission" date="2016-12" db="EMBL/GenBank/DDBJ databases">
        <authorList>
            <person name="Song W.-J."/>
            <person name="Kurnit D.M."/>
        </authorList>
    </citation>
    <scope>NUCLEOTIDE SEQUENCE [LARGE SCALE GENOMIC DNA]</scope>
    <source>
        <strain evidence="11">HGB1681</strain>
    </source>
</reference>
<dbReference type="InterPro" id="IPR000032">
    <property type="entry name" value="HPr-like"/>
</dbReference>
<evidence type="ECO:0000256" key="8">
    <source>
        <dbReference type="ARBA" id="ARBA00033055"/>
    </source>
</evidence>
<dbReference type="Pfam" id="PF00381">
    <property type="entry name" value="PTS-HPr"/>
    <property type="match status" value="1"/>
</dbReference>
<evidence type="ECO:0000313" key="13">
    <source>
        <dbReference type="Proteomes" id="UP000224871"/>
    </source>
</evidence>
<organism evidence="11 12">
    <name type="scientific">Xenorhabdus innexi</name>
    <dbReference type="NCBI Taxonomy" id="290109"/>
    <lineage>
        <taxon>Bacteria</taxon>
        <taxon>Pseudomonadati</taxon>
        <taxon>Pseudomonadota</taxon>
        <taxon>Gammaproteobacteria</taxon>
        <taxon>Enterobacterales</taxon>
        <taxon>Morganellaceae</taxon>
        <taxon>Xenorhabdus</taxon>
    </lineage>
</organism>
<evidence type="ECO:0000313" key="11">
    <source>
        <dbReference type="EMBL" id="SIP74923.1"/>
    </source>
</evidence>
<reference evidence="12" key="2">
    <citation type="submission" date="2016-12" db="EMBL/GenBank/DDBJ databases">
        <authorList>
            <person name="Gaudriault S."/>
        </authorList>
    </citation>
    <scope>NUCLEOTIDE SEQUENCE [LARGE SCALE GENOMIC DNA]</scope>
    <source>
        <strain evidence="12">HGB1681 (deposited as PTA-6826 in the American Type Culture Collection)</strain>
    </source>
</reference>
<name>A0A1N6N1D1_9GAMM</name>